<protein>
    <submittedName>
        <fullName evidence="1">SJCHGC02959 protein</fullName>
    </submittedName>
</protein>
<proteinExistence type="evidence at transcript level"/>
<sequence>MEYLESKIIEARGEFKYFDKKSIKFRKKINRKLGRKNRTINKSFLKNLISKLRIIYGEYVTDEDEENWTICIMYHEEECIKNAIEYEIEKCYELAHPYPNDFEKLGQMLVGRQVAVFDSNKFLFEYLTTLHIYRKLIALNNPREVHMQ</sequence>
<reference evidence="1" key="1">
    <citation type="submission" date="2004-11" db="EMBL/GenBank/DDBJ databases">
        <title>The full-length cDNA sequences of Schistosoma japonicum genes.</title>
        <authorList>
            <person name="Han Z."/>
        </authorList>
    </citation>
    <scope>NUCLEOTIDE SEQUENCE</scope>
</reference>
<dbReference type="AlphaFoldDB" id="Q5DAV0"/>
<organism evidence="1">
    <name type="scientific">Schistosoma japonicum</name>
    <name type="common">Blood fluke</name>
    <dbReference type="NCBI Taxonomy" id="6182"/>
    <lineage>
        <taxon>Eukaryota</taxon>
        <taxon>Metazoa</taxon>
        <taxon>Spiralia</taxon>
        <taxon>Lophotrochozoa</taxon>
        <taxon>Platyhelminthes</taxon>
        <taxon>Trematoda</taxon>
        <taxon>Digenea</taxon>
        <taxon>Strigeidida</taxon>
        <taxon>Schistosomatoidea</taxon>
        <taxon>Schistosomatidae</taxon>
        <taxon>Schistosoma</taxon>
    </lineage>
</organism>
<evidence type="ECO:0000313" key="1">
    <source>
        <dbReference type="EMBL" id="AAW27056.1"/>
    </source>
</evidence>
<dbReference type="EMBL" id="AY815324">
    <property type="protein sequence ID" value="AAW27056.1"/>
    <property type="molecule type" value="mRNA"/>
</dbReference>
<name>Q5DAV0_SCHJA</name>
<accession>Q5DAV0</accession>
<reference evidence="1" key="2">
    <citation type="journal article" date="2006" name="PLoS Pathog.">
        <title>New perspectives on host-parasite interplay by comparative transcriptomic and proteomic analyses of Schistosoma japonicum.</title>
        <authorList>
            <person name="Liu F."/>
            <person name="Lu J."/>
            <person name="Hu W."/>
            <person name="Wang S.Y."/>
            <person name="Cui S.J."/>
            <person name="Chi M."/>
            <person name="Yan Q."/>
            <person name="Wang X.R."/>
            <person name="Song H.D."/>
            <person name="Xu X.N."/>
            <person name="Wang J.J."/>
            <person name="Zhang X.L."/>
            <person name="Zhang X."/>
            <person name="Wang Z.Q."/>
            <person name="Xue C.L."/>
            <person name="Brindley P.J."/>
            <person name="McManus D.P."/>
            <person name="Yang P.Y."/>
            <person name="Feng Z."/>
            <person name="Chen Z."/>
            <person name="Han Z.G."/>
        </authorList>
    </citation>
    <scope>NUCLEOTIDE SEQUENCE</scope>
</reference>